<organism evidence="2 3">
    <name type="scientific">Syncephalis pseudoplumigaleata</name>
    <dbReference type="NCBI Taxonomy" id="1712513"/>
    <lineage>
        <taxon>Eukaryota</taxon>
        <taxon>Fungi</taxon>
        <taxon>Fungi incertae sedis</taxon>
        <taxon>Zoopagomycota</taxon>
        <taxon>Zoopagomycotina</taxon>
        <taxon>Zoopagomycetes</taxon>
        <taxon>Zoopagales</taxon>
        <taxon>Piptocephalidaceae</taxon>
        <taxon>Syncephalis</taxon>
    </lineage>
</organism>
<name>A0A4P9Z1F8_9FUNG</name>
<sequence length="160" mass="17699">MSSSSSFWRNLKRLLVINPELSESMPPKDYRMPSPGSQPETYKEPVTGVSNISDNYYYQRDTRRAYPRLLTVSQADLAKRIAAPSEGALEAPDAAKSAAESTALAETPAVPLAEAILQAKGPLYSADRLPPVPGKPYKWKMATHVTPAPENVYWPVYYVQ</sequence>
<dbReference type="Proteomes" id="UP000278143">
    <property type="component" value="Unassembled WGS sequence"/>
</dbReference>
<dbReference type="EMBL" id="KZ989693">
    <property type="protein sequence ID" value="RKP25581.1"/>
    <property type="molecule type" value="Genomic_DNA"/>
</dbReference>
<evidence type="ECO:0008006" key="4">
    <source>
        <dbReference type="Google" id="ProtNLM"/>
    </source>
</evidence>
<feature type="region of interest" description="Disordered" evidence="1">
    <location>
        <begin position="23"/>
        <end position="46"/>
    </location>
</feature>
<dbReference type="PANTHER" id="PTHR37325">
    <property type="entry name" value="OXIDOREDUCTASE 21 KDA SUBUNIT, PUTATIVE (AFU_ORTHOLOGUE AFUA_4G05910)-RELATED"/>
    <property type="match status" value="1"/>
</dbReference>
<reference evidence="3" key="1">
    <citation type="journal article" date="2018" name="Nat. Microbiol.">
        <title>Leveraging single-cell genomics to expand the fungal tree of life.</title>
        <authorList>
            <person name="Ahrendt S.R."/>
            <person name="Quandt C.A."/>
            <person name="Ciobanu D."/>
            <person name="Clum A."/>
            <person name="Salamov A."/>
            <person name="Andreopoulos B."/>
            <person name="Cheng J.F."/>
            <person name="Woyke T."/>
            <person name="Pelin A."/>
            <person name="Henrissat B."/>
            <person name="Reynolds N.K."/>
            <person name="Benny G.L."/>
            <person name="Smith M.E."/>
            <person name="James T.Y."/>
            <person name="Grigoriev I.V."/>
        </authorList>
    </citation>
    <scope>NUCLEOTIDE SEQUENCE [LARGE SCALE GENOMIC DNA]</scope>
    <source>
        <strain evidence="3">Benny S71-1</strain>
    </source>
</reference>
<dbReference type="OrthoDB" id="2093493at2759"/>
<evidence type="ECO:0000313" key="2">
    <source>
        <dbReference type="EMBL" id="RKP25581.1"/>
    </source>
</evidence>
<dbReference type="CDD" id="cd22849">
    <property type="entry name" value="NuzM"/>
    <property type="match status" value="1"/>
</dbReference>
<dbReference type="InterPro" id="IPR016813">
    <property type="entry name" value="NADH_Ub_cplx-1_21kDa"/>
</dbReference>
<dbReference type="AlphaFoldDB" id="A0A4P9Z1F8"/>
<evidence type="ECO:0000313" key="3">
    <source>
        <dbReference type="Proteomes" id="UP000278143"/>
    </source>
</evidence>
<keyword evidence="3" id="KW-1185">Reference proteome</keyword>
<protein>
    <recommendedName>
        <fullName evidence="4">NADH dehydrogenase [ubiquinone] 1 alpha subcomplex subunit 7</fullName>
    </recommendedName>
</protein>
<accession>A0A4P9Z1F8</accession>
<dbReference type="PANTHER" id="PTHR37325:SF1">
    <property type="entry name" value="OXIDOREDUCTASE 21 KDA SUBUNIT, PUTATIVE (AFU_ORTHOLOGUE AFUA_4G05910)-RELATED"/>
    <property type="match status" value="1"/>
</dbReference>
<proteinExistence type="predicted"/>
<gene>
    <name evidence="2" type="ORF">SYNPS1DRAFT_28685</name>
</gene>
<evidence type="ECO:0000256" key="1">
    <source>
        <dbReference type="SAM" id="MobiDB-lite"/>
    </source>
</evidence>